<dbReference type="NCBIfam" id="TIGR02167">
    <property type="entry name" value="Liste_lipo_26"/>
    <property type="match status" value="1"/>
</dbReference>
<name>A0A9D0ZRJ7_9FIRM</name>
<dbReference type="Proteomes" id="UP000886786">
    <property type="component" value="Unassembled WGS sequence"/>
</dbReference>
<evidence type="ECO:0000313" key="2">
    <source>
        <dbReference type="Proteomes" id="UP000886786"/>
    </source>
</evidence>
<reference evidence="1" key="2">
    <citation type="journal article" date="2021" name="PeerJ">
        <title>Extensive microbial diversity within the chicken gut microbiome revealed by metagenomics and culture.</title>
        <authorList>
            <person name="Gilroy R."/>
            <person name="Ravi A."/>
            <person name="Getino M."/>
            <person name="Pursley I."/>
            <person name="Horton D.L."/>
            <person name="Alikhan N.F."/>
            <person name="Baker D."/>
            <person name="Gharbi K."/>
            <person name="Hall N."/>
            <person name="Watson M."/>
            <person name="Adriaenssens E.M."/>
            <person name="Foster-Nyarko E."/>
            <person name="Jarju S."/>
            <person name="Secka A."/>
            <person name="Antonio M."/>
            <person name="Oren A."/>
            <person name="Chaudhuri R.R."/>
            <person name="La Ragione R."/>
            <person name="Hildebrand F."/>
            <person name="Pallen M.J."/>
        </authorList>
    </citation>
    <scope>NUCLEOTIDE SEQUENCE</scope>
    <source>
        <strain evidence="1">CHK147-3167</strain>
    </source>
</reference>
<dbReference type="EMBL" id="DVFV01000003">
    <property type="protein sequence ID" value="HIQ90010.1"/>
    <property type="molecule type" value="Genomic_DNA"/>
</dbReference>
<dbReference type="InterPro" id="IPR005046">
    <property type="entry name" value="DUF285"/>
</dbReference>
<comment type="caution">
    <text evidence="1">The sequence shown here is derived from an EMBL/GenBank/DDBJ whole genome shotgun (WGS) entry which is preliminary data.</text>
</comment>
<accession>A0A9D0ZRJ7</accession>
<organism evidence="1 2">
    <name type="scientific">Candidatus Coprosoma intestinipullorum</name>
    <dbReference type="NCBI Taxonomy" id="2840752"/>
    <lineage>
        <taxon>Bacteria</taxon>
        <taxon>Bacillati</taxon>
        <taxon>Bacillota</taxon>
        <taxon>Bacillota incertae sedis</taxon>
        <taxon>Candidatus Coprosoma</taxon>
    </lineage>
</organism>
<gene>
    <name evidence="1" type="ORF">IAB27_00050</name>
</gene>
<dbReference type="InterPro" id="IPR011889">
    <property type="entry name" value="Liste_lipo_26"/>
</dbReference>
<sequence>MFLNCYALSKLDLSSFDTSKVTTMTWMFSGATNLQTVYV</sequence>
<dbReference type="AlphaFoldDB" id="A0A9D0ZRJ7"/>
<proteinExistence type="predicted"/>
<protein>
    <submittedName>
        <fullName evidence="1">BspA family leucine-rich repeat surface protein</fullName>
    </submittedName>
</protein>
<dbReference type="Pfam" id="PF03382">
    <property type="entry name" value="DUF285"/>
    <property type="match status" value="1"/>
</dbReference>
<evidence type="ECO:0000313" key="1">
    <source>
        <dbReference type="EMBL" id="HIQ90010.1"/>
    </source>
</evidence>
<reference evidence="1" key="1">
    <citation type="submission" date="2020-10" db="EMBL/GenBank/DDBJ databases">
        <authorList>
            <person name="Gilroy R."/>
        </authorList>
    </citation>
    <scope>NUCLEOTIDE SEQUENCE</scope>
    <source>
        <strain evidence="1">CHK147-3167</strain>
    </source>
</reference>